<dbReference type="OrthoDB" id="1680212at2"/>
<sequence length="228" mass="24713">MQVGLIGIGRMGKALIPGLAEQFELWIYDRDPANMETVAEKYPVFIAKDLAQIAESGVVILVVPDREVVSCLKELNQIKKPVVVINAATNVARYTLQEMAAGHVKCIGAKFVGQAGEIVLGQKPVIIIDDQPADLVPLVKEIFAGIGPIVVGKADMVTYINTVAAEAVLEAAVRMEESLRYRGITEPVVIQTAIRQVGAGILKAYADNDLGPFAREIVRAIRARINKW</sequence>
<evidence type="ECO:0000259" key="1">
    <source>
        <dbReference type="Pfam" id="PF03807"/>
    </source>
</evidence>
<dbReference type="AlphaFoldDB" id="A0A498R2N9"/>
<accession>A0A498R2N9</accession>
<feature type="domain" description="Pyrroline-5-carboxylate reductase catalytic N-terminal" evidence="1">
    <location>
        <begin position="2"/>
        <end position="88"/>
    </location>
</feature>
<dbReference type="InterPro" id="IPR028939">
    <property type="entry name" value="P5C_Rdtase_cat_N"/>
</dbReference>
<protein>
    <recommendedName>
        <fullName evidence="1">Pyrroline-5-carboxylate reductase catalytic N-terminal domain-containing protein</fullName>
    </recommendedName>
</protein>
<dbReference type="EMBL" id="UPPP01000069">
    <property type="protein sequence ID" value="VBB06896.1"/>
    <property type="molecule type" value="Genomic_DNA"/>
</dbReference>
<evidence type="ECO:0000313" key="3">
    <source>
        <dbReference type="Proteomes" id="UP000277811"/>
    </source>
</evidence>
<dbReference type="SUPFAM" id="SSF51735">
    <property type="entry name" value="NAD(P)-binding Rossmann-fold domains"/>
    <property type="match status" value="1"/>
</dbReference>
<dbReference type="InterPro" id="IPR036291">
    <property type="entry name" value="NAD(P)-bd_dom_sf"/>
</dbReference>
<gene>
    <name evidence="2" type="ORF">LUCI_2136</name>
</gene>
<proteinExistence type="predicted"/>
<evidence type="ECO:0000313" key="2">
    <source>
        <dbReference type="EMBL" id="VBB06896.1"/>
    </source>
</evidence>
<reference evidence="2 3" key="1">
    <citation type="submission" date="2018-06" db="EMBL/GenBank/DDBJ databases">
        <authorList>
            <person name="Strepis N."/>
        </authorList>
    </citation>
    <scope>NUCLEOTIDE SEQUENCE [LARGE SCALE GENOMIC DNA]</scope>
    <source>
        <strain evidence="2">LUCI</strain>
    </source>
</reference>
<keyword evidence="3" id="KW-1185">Reference proteome</keyword>
<dbReference type="Proteomes" id="UP000277811">
    <property type="component" value="Unassembled WGS sequence"/>
</dbReference>
<dbReference type="RefSeq" id="WP_122627846.1">
    <property type="nucleotide sequence ID" value="NZ_UPPP01000069.1"/>
</dbReference>
<dbReference type="Pfam" id="PF03807">
    <property type="entry name" value="F420_oxidored"/>
    <property type="match status" value="1"/>
</dbReference>
<dbReference type="Gene3D" id="3.40.50.720">
    <property type="entry name" value="NAD(P)-binding Rossmann-like Domain"/>
    <property type="match status" value="1"/>
</dbReference>
<name>A0A498R2N9_9FIRM</name>
<organism evidence="2 3">
    <name type="scientific">Lucifera butyrica</name>
    <dbReference type="NCBI Taxonomy" id="1351585"/>
    <lineage>
        <taxon>Bacteria</taxon>
        <taxon>Bacillati</taxon>
        <taxon>Bacillota</taxon>
        <taxon>Negativicutes</taxon>
        <taxon>Veillonellales</taxon>
        <taxon>Veillonellaceae</taxon>
        <taxon>Lucifera</taxon>
    </lineage>
</organism>